<protein>
    <recommendedName>
        <fullName evidence="4">Fibronectin type-III domain-containing protein</fullName>
    </recommendedName>
</protein>
<name>A0ABQ3YJ28_9ACTN</name>
<evidence type="ECO:0000313" key="3">
    <source>
        <dbReference type="Proteomes" id="UP000609879"/>
    </source>
</evidence>
<dbReference type="EMBL" id="BOMI01000185">
    <property type="protein sequence ID" value="GID80018.1"/>
    <property type="molecule type" value="Genomic_DNA"/>
</dbReference>
<feature type="region of interest" description="Disordered" evidence="1">
    <location>
        <begin position="14"/>
        <end position="43"/>
    </location>
</feature>
<evidence type="ECO:0000313" key="2">
    <source>
        <dbReference type="EMBL" id="GID80018.1"/>
    </source>
</evidence>
<feature type="region of interest" description="Disordered" evidence="1">
    <location>
        <begin position="152"/>
        <end position="174"/>
    </location>
</feature>
<evidence type="ECO:0008006" key="4">
    <source>
        <dbReference type="Google" id="ProtNLM"/>
    </source>
</evidence>
<keyword evidence="3" id="KW-1185">Reference proteome</keyword>
<organism evidence="2 3">
    <name type="scientific">Paractinoplanes deccanensis</name>
    <dbReference type="NCBI Taxonomy" id="113561"/>
    <lineage>
        <taxon>Bacteria</taxon>
        <taxon>Bacillati</taxon>
        <taxon>Actinomycetota</taxon>
        <taxon>Actinomycetes</taxon>
        <taxon>Micromonosporales</taxon>
        <taxon>Micromonosporaceae</taxon>
        <taxon>Paractinoplanes</taxon>
    </lineage>
</organism>
<evidence type="ECO:0000256" key="1">
    <source>
        <dbReference type="SAM" id="MobiDB-lite"/>
    </source>
</evidence>
<proteinExistence type="predicted"/>
<accession>A0ABQ3YJ28</accession>
<gene>
    <name evidence="2" type="ORF">Ade02nite_86590</name>
</gene>
<dbReference type="Proteomes" id="UP000609879">
    <property type="component" value="Unassembled WGS sequence"/>
</dbReference>
<feature type="compositionally biased region" description="Basic and acidic residues" evidence="1">
    <location>
        <begin position="152"/>
        <end position="161"/>
    </location>
</feature>
<comment type="caution">
    <text evidence="2">The sequence shown here is derived from an EMBL/GenBank/DDBJ whole genome shotgun (WGS) entry which is preliminary data.</text>
</comment>
<sequence>MALVPLLLVGACGKSDTPESSGTSAPAAPWLSVEEGSRTPSPVVTYTGSPRPGLPPVSFLPTSSACAVPWPQSDAVLIPIIVTPGSGSFRVQWPNQYGRTYRVTAVPQELVSGAQPEPVWQTVTTGTECTGSATISGLQSGKPYVVWLDAPDTPRRADGSRDLYSGKSGVVRPQ</sequence>
<reference evidence="2 3" key="1">
    <citation type="submission" date="2021-01" db="EMBL/GenBank/DDBJ databases">
        <title>Whole genome shotgun sequence of Actinoplanes deccanensis NBRC 13994.</title>
        <authorList>
            <person name="Komaki H."/>
            <person name="Tamura T."/>
        </authorList>
    </citation>
    <scope>NUCLEOTIDE SEQUENCE [LARGE SCALE GENOMIC DNA]</scope>
    <source>
        <strain evidence="2 3">NBRC 13994</strain>
    </source>
</reference>